<dbReference type="SUPFAM" id="SSF47616">
    <property type="entry name" value="GST C-terminal domain-like"/>
    <property type="match status" value="1"/>
</dbReference>
<proteinExistence type="predicted"/>
<accession>A0ABU0LQX4</accession>
<dbReference type="PANTHER" id="PTHR42673:SF4">
    <property type="entry name" value="MALEYLACETOACETATE ISOMERASE"/>
    <property type="match status" value="1"/>
</dbReference>
<dbReference type="Gene3D" id="3.40.30.10">
    <property type="entry name" value="Glutaredoxin"/>
    <property type="match status" value="1"/>
</dbReference>
<comment type="caution">
    <text evidence="3">The sequence shown here is derived from an EMBL/GenBank/DDBJ whole genome shotgun (WGS) entry which is preliminary data.</text>
</comment>
<evidence type="ECO:0000313" key="3">
    <source>
        <dbReference type="EMBL" id="MDQ0511105.1"/>
    </source>
</evidence>
<protein>
    <submittedName>
        <fullName evidence="3">Glutathione S-transferase</fullName>
        <ecNumber evidence="3">2.5.1.18</ecNumber>
    </submittedName>
</protein>
<sequence length="269" mass="28690">MPAPTAKSASATGPGTTRARTSRGSAAKGAAAKGAAAKGAAAASGPAAGPTASPATLTISSKNYSSWSLRGYLLCRLAGLDVEEVRLSADDPSIRAELLLQSSSFLVPRLDHDGLRVWDTLAIAEYLHELMPEAGLLPKDRATRSHCRSISGEMHSGFANLRSALPMNIKARHPGFKVWTGAQADIEHILTIWRDCLTTYGGPYLFGSAPTMADAMYAPVCSRFTTYDVTLDPLTRGYCEAILALPAMEAWSADAREEPDEMEELDVEF</sequence>
<evidence type="ECO:0000259" key="2">
    <source>
        <dbReference type="PROSITE" id="PS50404"/>
    </source>
</evidence>
<dbReference type="InterPro" id="IPR036249">
    <property type="entry name" value="Thioredoxin-like_sf"/>
</dbReference>
<keyword evidence="4" id="KW-1185">Reference proteome</keyword>
<keyword evidence="3" id="KW-0808">Transferase</keyword>
<dbReference type="Proteomes" id="UP001235094">
    <property type="component" value="Unassembled WGS sequence"/>
</dbReference>
<evidence type="ECO:0000256" key="1">
    <source>
        <dbReference type="SAM" id="MobiDB-lite"/>
    </source>
</evidence>
<feature type="domain" description="GST N-terminal" evidence="2">
    <location>
        <begin position="55"/>
        <end position="135"/>
    </location>
</feature>
<dbReference type="InterPro" id="IPR004045">
    <property type="entry name" value="Glutathione_S-Trfase_N"/>
</dbReference>
<dbReference type="EMBL" id="JAUSVR010000005">
    <property type="protein sequence ID" value="MDQ0511105.1"/>
    <property type="molecule type" value="Genomic_DNA"/>
</dbReference>
<dbReference type="Pfam" id="PF13410">
    <property type="entry name" value="GST_C_2"/>
    <property type="match status" value="1"/>
</dbReference>
<reference evidence="3 4" key="1">
    <citation type="submission" date="2023-07" db="EMBL/GenBank/DDBJ databases">
        <title>Genomic Encyclopedia of Type Strains, Phase IV (KMG-IV): sequencing the most valuable type-strain genomes for metagenomic binning, comparative biology and taxonomic classification.</title>
        <authorList>
            <person name="Goeker M."/>
        </authorList>
    </citation>
    <scope>NUCLEOTIDE SEQUENCE [LARGE SCALE GENOMIC DNA]</scope>
    <source>
        <strain evidence="3 4">DSM 15561</strain>
    </source>
</reference>
<dbReference type="Pfam" id="PF13409">
    <property type="entry name" value="GST_N_2"/>
    <property type="match status" value="1"/>
</dbReference>
<dbReference type="InterPro" id="IPR036282">
    <property type="entry name" value="Glutathione-S-Trfase_C_sf"/>
</dbReference>
<dbReference type="CDD" id="cd03194">
    <property type="entry name" value="GST_C_3"/>
    <property type="match status" value="1"/>
</dbReference>
<dbReference type="CDD" id="cd03043">
    <property type="entry name" value="GST_N_1"/>
    <property type="match status" value="1"/>
</dbReference>
<dbReference type="PROSITE" id="PS50404">
    <property type="entry name" value="GST_NTER"/>
    <property type="match status" value="1"/>
</dbReference>
<evidence type="ECO:0000313" key="4">
    <source>
        <dbReference type="Proteomes" id="UP001235094"/>
    </source>
</evidence>
<name>A0ABU0LQX4_9HYPH</name>
<dbReference type="GO" id="GO:0004364">
    <property type="term" value="F:glutathione transferase activity"/>
    <property type="evidence" value="ECO:0007669"/>
    <property type="project" value="UniProtKB-EC"/>
</dbReference>
<dbReference type="Gene3D" id="1.20.1050.10">
    <property type="match status" value="1"/>
</dbReference>
<dbReference type="RefSeq" id="WP_306889813.1">
    <property type="nucleotide sequence ID" value="NZ_JAUSVR010000005.1"/>
</dbReference>
<dbReference type="EC" id="2.5.1.18" evidence="3"/>
<feature type="compositionally biased region" description="Low complexity" evidence="1">
    <location>
        <begin position="8"/>
        <end position="30"/>
    </location>
</feature>
<feature type="region of interest" description="Disordered" evidence="1">
    <location>
        <begin position="1"/>
        <end position="30"/>
    </location>
</feature>
<organism evidence="3 4">
    <name type="scientific">Ancylobacter amanitiformis</name>
    <dbReference type="NCBI Taxonomy" id="217069"/>
    <lineage>
        <taxon>Bacteria</taxon>
        <taxon>Pseudomonadati</taxon>
        <taxon>Pseudomonadota</taxon>
        <taxon>Alphaproteobacteria</taxon>
        <taxon>Hyphomicrobiales</taxon>
        <taxon>Xanthobacteraceae</taxon>
        <taxon>Ancylobacter</taxon>
    </lineage>
</organism>
<dbReference type="SUPFAM" id="SSF52833">
    <property type="entry name" value="Thioredoxin-like"/>
    <property type="match status" value="1"/>
</dbReference>
<gene>
    <name evidence="3" type="ORF">QOZ99_002001</name>
</gene>
<dbReference type="PANTHER" id="PTHR42673">
    <property type="entry name" value="MALEYLACETOACETATE ISOMERASE"/>
    <property type="match status" value="1"/>
</dbReference>